<protein>
    <submittedName>
        <fullName evidence="1">Uncharacterized protein</fullName>
    </submittedName>
</protein>
<evidence type="ECO:0000313" key="1">
    <source>
        <dbReference type="EMBL" id="JAD61892.1"/>
    </source>
</evidence>
<name>A0A0A9BRE6_ARUDO</name>
<dbReference type="AlphaFoldDB" id="A0A0A9BRE6"/>
<dbReference type="EMBL" id="GBRH01236003">
    <property type="protein sequence ID" value="JAD61892.1"/>
    <property type="molecule type" value="Transcribed_RNA"/>
</dbReference>
<organism evidence="1">
    <name type="scientific">Arundo donax</name>
    <name type="common">Giant reed</name>
    <name type="synonym">Donax arundinaceus</name>
    <dbReference type="NCBI Taxonomy" id="35708"/>
    <lineage>
        <taxon>Eukaryota</taxon>
        <taxon>Viridiplantae</taxon>
        <taxon>Streptophyta</taxon>
        <taxon>Embryophyta</taxon>
        <taxon>Tracheophyta</taxon>
        <taxon>Spermatophyta</taxon>
        <taxon>Magnoliopsida</taxon>
        <taxon>Liliopsida</taxon>
        <taxon>Poales</taxon>
        <taxon>Poaceae</taxon>
        <taxon>PACMAD clade</taxon>
        <taxon>Arundinoideae</taxon>
        <taxon>Arundineae</taxon>
        <taxon>Arundo</taxon>
    </lineage>
</organism>
<proteinExistence type="predicted"/>
<accession>A0A0A9BRE6</accession>
<sequence>MANMKNSVKRGWWLHFYAEIGSISGFGRVFSVYTMGSCLIYSGRAPIEVFFI</sequence>
<reference evidence="1" key="2">
    <citation type="journal article" date="2015" name="Data Brief">
        <title>Shoot transcriptome of the giant reed, Arundo donax.</title>
        <authorList>
            <person name="Barrero R.A."/>
            <person name="Guerrero F.D."/>
            <person name="Moolhuijzen P."/>
            <person name="Goolsby J.A."/>
            <person name="Tidwell J."/>
            <person name="Bellgard S.E."/>
            <person name="Bellgard M.I."/>
        </authorList>
    </citation>
    <scope>NUCLEOTIDE SEQUENCE</scope>
    <source>
        <tissue evidence="1">Shoot tissue taken approximately 20 cm above the soil surface</tissue>
    </source>
</reference>
<reference evidence="1" key="1">
    <citation type="submission" date="2014-09" db="EMBL/GenBank/DDBJ databases">
        <authorList>
            <person name="Magalhaes I.L.F."/>
            <person name="Oliveira U."/>
            <person name="Santos F.R."/>
            <person name="Vidigal T.H.D.A."/>
            <person name="Brescovit A.D."/>
            <person name="Santos A.J."/>
        </authorList>
    </citation>
    <scope>NUCLEOTIDE SEQUENCE</scope>
    <source>
        <tissue evidence="1">Shoot tissue taken approximately 20 cm above the soil surface</tissue>
    </source>
</reference>